<dbReference type="EMBL" id="JBFNXR010000052">
    <property type="protein sequence ID" value="MEW9856653.1"/>
    <property type="molecule type" value="Genomic_DNA"/>
</dbReference>
<reference evidence="1 2" key="1">
    <citation type="submission" date="2024-06" db="EMBL/GenBank/DDBJ databases">
        <title>Novosphingobium rhizovicinus M1R2S20.</title>
        <authorList>
            <person name="Sun J.-Q."/>
        </authorList>
    </citation>
    <scope>NUCLEOTIDE SEQUENCE [LARGE SCALE GENOMIC DNA]</scope>
    <source>
        <strain evidence="1 2">M1R2S20</strain>
    </source>
</reference>
<gene>
    <name evidence="1" type="ORF">ABUH87_16050</name>
</gene>
<dbReference type="InterPro" id="IPR036890">
    <property type="entry name" value="HATPase_C_sf"/>
</dbReference>
<name>A0ABV3REY4_9SPHN</name>
<organism evidence="1 2">
    <name type="scientific">Novosphingobium rhizovicinum</name>
    <dbReference type="NCBI Taxonomy" id="3228928"/>
    <lineage>
        <taxon>Bacteria</taxon>
        <taxon>Pseudomonadati</taxon>
        <taxon>Pseudomonadota</taxon>
        <taxon>Alphaproteobacteria</taxon>
        <taxon>Sphingomonadales</taxon>
        <taxon>Sphingomonadaceae</taxon>
        <taxon>Novosphingobium</taxon>
    </lineage>
</organism>
<sequence length="50" mass="5070">MELALTICRSAIDAHGGTLVMRNLPDGGAVAEVLVPALEGHRAGEISDAA</sequence>
<keyword evidence="2" id="KW-1185">Reference proteome</keyword>
<protein>
    <submittedName>
        <fullName evidence="1">Uncharacterized protein</fullName>
    </submittedName>
</protein>
<evidence type="ECO:0000313" key="1">
    <source>
        <dbReference type="EMBL" id="MEW9856653.1"/>
    </source>
</evidence>
<evidence type="ECO:0000313" key="2">
    <source>
        <dbReference type="Proteomes" id="UP001556118"/>
    </source>
</evidence>
<dbReference type="Proteomes" id="UP001556118">
    <property type="component" value="Unassembled WGS sequence"/>
</dbReference>
<proteinExistence type="predicted"/>
<dbReference type="RefSeq" id="WP_367775117.1">
    <property type="nucleotide sequence ID" value="NZ_JBFNXR010000052.1"/>
</dbReference>
<comment type="caution">
    <text evidence="1">The sequence shown here is derived from an EMBL/GenBank/DDBJ whole genome shotgun (WGS) entry which is preliminary data.</text>
</comment>
<accession>A0ABV3REY4</accession>
<dbReference type="SUPFAM" id="SSF55874">
    <property type="entry name" value="ATPase domain of HSP90 chaperone/DNA topoisomerase II/histidine kinase"/>
    <property type="match status" value="1"/>
</dbReference>